<dbReference type="InterPro" id="IPR036291">
    <property type="entry name" value="NAD(P)-bd_dom_sf"/>
</dbReference>
<dbReference type="InterPro" id="IPR028357">
    <property type="entry name" value="UDPglc_DH_bac"/>
</dbReference>
<evidence type="ECO:0000256" key="6">
    <source>
        <dbReference type="ARBA" id="ARBA00023027"/>
    </source>
</evidence>
<dbReference type="Pfam" id="PF03721">
    <property type="entry name" value="UDPG_MGDP_dh_N"/>
    <property type="match status" value="1"/>
</dbReference>
<dbReference type="SUPFAM" id="SSF51735">
    <property type="entry name" value="NAD(P)-binding Rossmann-fold domains"/>
    <property type="match status" value="1"/>
</dbReference>
<dbReference type="Proteomes" id="UP000701702">
    <property type="component" value="Unassembled WGS sequence"/>
</dbReference>
<dbReference type="PIRSF" id="PIRSF000124">
    <property type="entry name" value="UDPglc_GDPman_dh"/>
    <property type="match status" value="1"/>
</dbReference>
<gene>
    <name evidence="11" type="primary">rkpK_1</name>
    <name evidence="11" type="ORF">LMG23994_01427</name>
</gene>
<evidence type="ECO:0000256" key="1">
    <source>
        <dbReference type="ARBA" id="ARBA00004701"/>
    </source>
</evidence>
<dbReference type="PIRSF" id="PIRSF500134">
    <property type="entry name" value="UDPglc_DH_bac"/>
    <property type="match status" value="1"/>
</dbReference>
<sequence>MKITIIGTGYVGLVTGTCLAELGNDVLCLDLDVAKIAMLNSGEVPIYEPGLKELIQRNHAAGRLRFTTDIETSVDFGDLQFIAVGTPPGEDGSADLRYVLAAARNIGRYMTTPKIVVDKSTVPVGTGAKVRECIAEQLQARDLPAVEFAVVSNPEFLKEGAAIEDFMRPDRIVIGTEPGDRGQKARETMRSLYAPFTRNHDRILNMDIASAEFTKYAANAMLATRISFMNELANLADVVGADIELVRQGIGSDPRIGYSFLYAGTGYGGSCFPKDVQALERTAAEYGQTMRLLAAVEAVNQDQKHILVKKIIAHYGEDLSGLTIALWGLAFKPNTDDMRAAPSRVIIQELVSRGAIIQAFDPIATEEAKKAVLFDLATNHEAQTRIRFAPDQTTALQGADALVIVTEWKSFRSPDFGAMKATLREPVIFDGRNLYEPAELRQLDFVYYTIGRTGSRQSSTPLAPSQARSHTMTARALSESA</sequence>
<protein>
    <recommendedName>
        <fullName evidence="4 8">UDP-glucose 6-dehydrogenase</fullName>
        <ecNumber evidence="3 8">1.1.1.22</ecNumber>
    </recommendedName>
</protein>
<accession>A0ABN7Y602</accession>
<keyword evidence="6 8" id="KW-0520">NAD</keyword>
<evidence type="ECO:0000256" key="9">
    <source>
        <dbReference type="SAM" id="MobiDB-lite"/>
    </source>
</evidence>
<evidence type="ECO:0000256" key="8">
    <source>
        <dbReference type="PIRNR" id="PIRNR000124"/>
    </source>
</evidence>
<dbReference type="SUPFAM" id="SSF52413">
    <property type="entry name" value="UDP-glucose/GDP-mannose dehydrogenase C-terminal domain"/>
    <property type="match status" value="1"/>
</dbReference>
<evidence type="ECO:0000313" key="12">
    <source>
        <dbReference type="Proteomes" id="UP000701702"/>
    </source>
</evidence>
<comment type="similarity">
    <text evidence="2 8">Belongs to the UDP-glucose/GDP-mannose dehydrogenase family.</text>
</comment>
<dbReference type="EMBL" id="CAJZAF010000006">
    <property type="protein sequence ID" value="CAG9168793.1"/>
    <property type="molecule type" value="Genomic_DNA"/>
</dbReference>
<evidence type="ECO:0000256" key="5">
    <source>
        <dbReference type="ARBA" id="ARBA00023002"/>
    </source>
</evidence>
<comment type="pathway">
    <text evidence="1">Nucleotide-sugar biosynthesis; UDP-alpha-D-glucuronate biosynthesis; UDP-alpha-D-glucuronate from UDP-alpha-D-glucose: step 1/1.</text>
</comment>
<dbReference type="InterPro" id="IPR014026">
    <property type="entry name" value="UDP-Glc/GDP-Man_DH_dimer"/>
</dbReference>
<comment type="catalytic activity">
    <reaction evidence="7 8">
        <text>UDP-alpha-D-glucose + 2 NAD(+) + H2O = UDP-alpha-D-glucuronate + 2 NADH + 3 H(+)</text>
        <dbReference type="Rhea" id="RHEA:23596"/>
        <dbReference type="ChEBI" id="CHEBI:15377"/>
        <dbReference type="ChEBI" id="CHEBI:15378"/>
        <dbReference type="ChEBI" id="CHEBI:57540"/>
        <dbReference type="ChEBI" id="CHEBI:57945"/>
        <dbReference type="ChEBI" id="CHEBI:58052"/>
        <dbReference type="ChEBI" id="CHEBI:58885"/>
        <dbReference type="EC" id="1.1.1.22"/>
    </reaction>
</comment>
<dbReference type="PANTHER" id="PTHR43750">
    <property type="entry name" value="UDP-GLUCOSE 6-DEHYDROGENASE TUAD"/>
    <property type="match status" value="1"/>
</dbReference>
<evidence type="ECO:0000256" key="7">
    <source>
        <dbReference type="ARBA" id="ARBA00047473"/>
    </source>
</evidence>
<dbReference type="PANTHER" id="PTHR43750:SF3">
    <property type="entry name" value="UDP-GLUCOSE 6-DEHYDROGENASE TUAD"/>
    <property type="match status" value="1"/>
</dbReference>
<evidence type="ECO:0000313" key="11">
    <source>
        <dbReference type="EMBL" id="CAG9168793.1"/>
    </source>
</evidence>
<keyword evidence="5 8" id="KW-0560">Oxidoreductase</keyword>
<dbReference type="NCBIfam" id="TIGR03026">
    <property type="entry name" value="NDP-sugDHase"/>
    <property type="match status" value="1"/>
</dbReference>
<proteinExistence type="inferred from homology"/>
<dbReference type="SUPFAM" id="SSF48179">
    <property type="entry name" value="6-phosphogluconate dehydrogenase C-terminal domain-like"/>
    <property type="match status" value="1"/>
</dbReference>
<evidence type="ECO:0000256" key="2">
    <source>
        <dbReference type="ARBA" id="ARBA00006601"/>
    </source>
</evidence>
<dbReference type="EC" id="1.1.1.22" evidence="3 8"/>
<dbReference type="InterPro" id="IPR017476">
    <property type="entry name" value="UDP-Glc/GDP-Man"/>
</dbReference>
<dbReference type="InterPro" id="IPR014027">
    <property type="entry name" value="UDP-Glc/GDP-Man_DH_C"/>
</dbReference>
<dbReference type="SMART" id="SM00984">
    <property type="entry name" value="UDPG_MGDP_dh_C"/>
    <property type="match status" value="1"/>
</dbReference>
<feature type="compositionally biased region" description="Polar residues" evidence="9">
    <location>
        <begin position="454"/>
        <end position="472"/>
    </location>
</feature>
<evidence type="ECO:0000256" key="3">
    <source>
        <dbReference type="ARBA" id="ARBA00012954"/>
    </source>
</evidence>
<feature type="region of interest" description="Disordered" evidence="9">
    <location>
        <begin position="454"/>
        <end position="481"/>
    </location>
</feature>
<keyword evidence="12" id="KW-1185">Reference proteome</keyword>
<dbReference type="Gene3D" id="3.40.50.720">
    <property type="entry name" value="NAD(P)-binding Rossmann-like Domain"/>
    <property type="match status" value="2"/>
</dbReference>
<name>A0ABN7Y602_9BURK</name>
<dbReference type="InterPro" id="IPR001732">
    <property type="entry name" value="UDP-Glc/GDP-Man_DH_N"/>
</dbReference>
<dbReference type="GO" id="GO:0003979">
    <property type="term" value="F:UDP-glucose 6-dehydrogenase activity"/>
    <property type="evidence" value="ECO:0007669"/>
    <property type="project" value="UniProtKB-EC"/>
</dbReference>
<evidence type="ECO:0000256" key="4">
    <source>
        <dbReference type="ARBA" id="ARBA00015132"/>
    </source>
</evidence>
<dbReference type="RefSeq" id="WP_224000903.1">
    <property type="nucleotide sequence ID" value="NZ_CAJZAF010000006.1"/>
</dbReference>
<dbReference type="Pfam" id="PF00984">
    <property type="entry name" value="UDPG_MGDP_dh"/>
    <property type="match status" value="1"/>
</dbReference>
<dbReference type="Gene3D" id="1.20.5.100">
    <property type="entry name" value="Cytochrome c1, transmembrane anchor, C-terminal"/>
    <property type="match status" value="1"/>
</dbReference>
<dbReference type="InterPro" id="IPR008927">
    <property type="entry name" value="6-PGluconate_DH-like_C_sf"/>
</dbReference>
<reference evidence="11 12" key="1">
    <citation type="submission" date="2021-08" db="EMBL/GenBank/DDBJ databases">
        <authorList>
            <person name="Peeters C."/>
        </authorList>
    </citation>
    <scope>NUCLEOTIDE SEQUENCE [LARGE SCALE GENOMIC DNA]</scope>
    <source>
        <strain evidence="11 12">LMG 23994</strain>
    </source>
</reference>
<comment type="caution">
    <text evidence="11">The sequence shown here is derived from an EMBL/GenBank/DDBJ whole genome shotgun (WGS) entry which is preliminary data.</text>
</comment>
<evidence type="ECO:0000259" key="10">
    <source>
        <dbReference type="SMART" id="SM00984"/>
    </source>
</evidence>
<dbReference type="InterPro" id="IPR036220">
    <property type="entry name" value="UDP-Glc/GDP-Man_DH_C_sf"/>
</dbReference>
<dbReference type="Pfam" id="PF03720">
    <property type="entry name" value="UDPG_MGDP_dh_C"/>
    <property type="match status" value="1"/>
</dbReference>
<organism evidence="11 12">
    <name type="scientific">Cupriavidus pinatubonensis</name>
    <dbReference type="NCBI Taxonomy" id="248026"/>
    <lineage>
        <taxon>Bacteria</taxon>
        <taxon>Pseudomonadati</taxon>
        <taxon>Pseudomonadota</taxon>
        <taxon>Betaproteobacteria</taxon>
        <taxon>Burkholderiales</taxon>
        <taxon>Burkholderiaceae</taxon>
        <taxon>Cupriavidus</taxon>
    </lineage>
</organism>
<feature type="domain" description="UDP-glucose/GDP-mannose dehydrogenase C-terminal" evidence="10">
    <location>
        <begin position="325"/>
        <end position="437"/>
    </location>
</feature>